<feature type="domain" description="Glyoxal oxidase N-terminal" evidence="3">
    <location>
        <begin position="94"/>
        <end position="454"/>
    </location>
</feature>
<dbReference type="InterPro" id="IPR013783">
    <property type="entry name" value="Ig-like_fold"/>
</dbReference>
<dbReference type="InterPro" id="IPR037293">
    <property type="entry name" value="Gal_Oxidase_central_sf"/>
</dbReference>
<evidence type="ECO:0008006" key="7">
    <source>
        <dbReference type="Google" id="ProtNLM"/>
    </source>
</evidence>
<dbReference type="InterPro" id="IPR015202">
    <property type="entry name" value="GO-like_E_set"/>
</dbReference>
<feature type="chain" id="PRO_5017447889" description="Glyoxal oxidase N-terminal domain-containing protein" evidence="2">
    <location>
        <begin position="28"/>
        <end position="573"/>
    </location>
</feature>
<feature type="domain" description="Galactose oxidase-like Early set" evidence="4">
    <location>
        <begin position="481"/>
        <end position="566"/>
    </location>
</feature>
<dbReference type="SUPFAM" id="SSF81296">
    <property type="entry name" value="E set domains"/>
    <property type="match status" value="1"/>
</dbReference>
<dbReference type="STRING" id="1348612.A0A397JN10"/>
<dbReference type="EMBL" id="PQFF01000009">
    <property type="protein sequence ID" value="RHZ89745.1"/>
    <property type="molecule type" value="Genomic_DNA"/>
</dbReference>
<dbReference type="Gene3D" id="2.130.10.80">
    <property type="entry name" value="Galactose oxidase/kelch, beta-propeller"/>
    <property type="match status" value="1"/>
</dbReference>
<comment type="caution">
    <text evidence="5">The sequence shown here is derived from an EMBL/GenBank/DDBJ whole genome shotgun (WGS) entry which is preliminary data.</text>
</comment>
<dbReference type="InterPro" id="IPR011043">
    <property type="entry name" value="Gal_Oxase/kelch_b-propeller"/>
</dbReference>
<organism evidence="5 6">
    <name type="scientific">Diversispora epigaea</name>
    <dbReference type="NCBI Taxonomy" id="1348612"/>
    <lineage>
        <taxon>Eukaryota</taxon>
        <taxon>Fungi</taxon>
        <taxon>Fungi incertae sedis</taxon>
        <taxon>Mucoromycota</taxon>
        <taxon>Glomeromycotina</taxon>
        <taxon>Glomeromycetes</taxon>
        <taxon>Diversisporales</taxon>
        <taxon>Diversisporaceae</taxon>
        <taxon>Diversispora</taxon>
    </lineage>
</organism>
<dbReference type="Pfam" id="PF07250">
    <property type="entry name" value="Glyoxal_oxid_N"/>
    <property type="match status" value="1"/>
</dbReference>
<dbReference type="InterPro" id="IPR009880">
    <property type="entry name" value="Glyoxal_oxidase_N"/>
</dbReference>
<dbReference type="PANTHER" id="PTHR32208:SF21">
    <property type="entry name" value="LOW QUALITY PROTEIN: ALDEHYDE OXIDASE GLOX-LIKE"/>
    <property type="match status" value="1"/>
</dbReference>
<gene>
    <name evidence="5" type="ORF">Glove_11g53</name>
</gene>
<evidence type="ECO:0000256" key="1">
    <source>
        <dbReference type="ARBA" id="ARBA00022729"/>
    </source>
</evidence>
<reference evidence="5 6" key="1">
    <citation type="submission" date="2018-08" db="EMBL/GenBank/DDBJ databases">
        <title>Genome and evolution of the arbuscular mycorrhizal fungus Diversispora epigaea (formerly Glomus versiforme) and its bacterial endosymbionts.</title>
        <authorList>
            <person name="Sun X."/>
            <person name="Fei Z."/>
            <person name="Harrison M."/>
        </authorList>
    </citation>
    <scope>NUCLEOTIDE SEQUENCE [LARGE SCALE GENOMIC DNA]</scope>
    <source>
        <strain evidence="5 6">IT104</strain>
    </source>
</reference>
<protein>
    <recommendedName>
        <fullName evidence="7">Glyoxal oxidase N-terminal domain-containing protein</fullName>
    </recommendedName>
</protein>
<keyword evidence="6" id="KW-1185">Reference proteome</keyword>
<name>A0A397JN10_9GLOM</name>
<accession>A0A397JN10</accession>
<dbReference type="Gene3D" id="2.60.40.10">
    <property type="entry name" value="Immunoglobulins"/>
    <property type="match status" value="1"/>
</dbReference>
<dbReference type="SUPFAM" id="SSF50965">
    <property type="entry name" value="Galactose oxidase, central domain"/>
    <property type="match status" value="1"/>
</dbReference>
<evidence type="ECO:0000313" key="5">
    <source>
        <dbReference type="EMBL" id="RHZ89745.1"/>
    </source>
</evidence>
<dbReference type="Proteomes" id="UP000266861">
    <property type="component" value="Unassembled WGS sequence"/>
</dbReference>
<dbReference type="Pfam" id="PF09118">
    <property type="entry name" value="GO-like_E_set"/>
    <property type="match status" value="1"/>
</dbReference>
<feature type="signal peptide" evidence="2">
    <location>
        <begin position="1"/>
        <end position="27"/>
    </location>
</feature>
<evidence type="ECO:0000259" key="3">
    <source>
        <dbReference type="Pfam" id="PF07250"/>
    </source>
</evidence>
<dbReference type="AlphaFoldDB" id="A0A397JN10"/>
<evidence type="ECO:0000259" key="4">
    <source>
        <dbReference type="Pfam" id="PF09118"/>
    </source>
</evidence>
<dbReference type="InterPro" id="IPR014756">
    <property type="entry name" value="Ig_E-set"/>
</dbReference>
<dbReference type="OrthoDB" id="2019572at2759"/>
<proteinExistence type="predicted"/>
<sequence length="573" mass="62700">MKFSFTVLVFSLLVAIITLLENHVVIAFPTNTEILKGLGFVIHNTVSEKAVGAFEIKGTSGIAAMHVAVTELNKIVIIDKVQSNPLKLPDGRRVVSLEYDITDDSKRLLPLNTNTFCSAGSFMGDGTLVNLGGAEKKGSSYAAGYQGLRFFNPCTDKTCEWREDPKGLDAQRWYPTVITLNDGSLFIVGGSNQSTRVNTKIINMPTFEFFPKKAKQATTLQFLIDTLPYNLYPIVHLMPGPVGQNYLFIFANRDSIIWDWKANKVVKKLPTIPGSPRSYPLTGTSVMLPLLPDDNYKPQVLICGGNSKDDVTNPAENSCGRIDLSNFDTAKWEMDDFGGIGRVMPDAVILADGKTLFLNGAGTGIAGYSRKKGDVLIPQAKDAILTSVIYDFRKPLGSRFSKNAKSTIPRYYHSVATLIPDGRVFVSGSSPQENVVDTGEFKTEFRIEYFSPDYVLQTKHPRGTIISVAGVTNVNVNPIPVKYNTNVAVIVEVTGSTVFSAALIHHGFVTHSVHMSQRYVGCLVKNVKLIANGVFTMDVVMPPNHNMIAPGLSWLYVNNHGIPAKTAVHVMVS</sequence>
<evidence type="ECO:0000256" key="2">
    <source>
        <dbReference type="SAM" id="SignalP"/>
    </source>
</evidence>
<keyword evidence="1 2" id="KW-0732">Signal</keyword>
<dbReference type="PANTHER" id="PTHR32208">
    <property type="entry name" value="SECRETED PROTEIN-RELATED"/>
    <property type="match status" value="1"/>
</dbReference>
<evidence type="ECO:0000313" key="6">
    <source>
        <dbReference type="Proteomes" id="UP000266861"/>
    </source>
</evidence>